<proteinExistence type="predicted"/>
<dbReference type="EMBL" id="JANPWB010000008">
    <property type="protein sequence ID" value="KAJ1165907.1"/>
    <property type="molecule type" value="Genomic_DNA"/>
</dbReference>
<evidence type="ECO:0000313" key="2">
    <source>
        <dbReference type="Proteomes" id="UP001066276"/>
    </source>
</evidence>
<evidence type="ECO:0000313" key="1">
    <source>
        <dbReference type="EMBL" id="KAJ1165907.1"/>
    </source>
</evidence>
<sequence>MCVLRRNPARQKRTTHPAVQWNRRPAKAAPDDIKRKMPLFVDKNIYVFLANQGRCIKFFYRHIERLPSTGTSTV</sequence>
<organism evidence="1 2">
    <name type="scientific">Pleurodeles waltl</name>
    <name type="common">Iberian ribbed newt</name>
    <dbReference type="NCBI Taxonomy" id="8319"/>
    <lineage>
        <taxon>Eukaryota</taxon>
        <taxon>Metazoa</taxon>
        <taxon>Chordata</taxon>
        <taxon>Craniata</taxon>
        <taxon>Vertebrata</taxon>
        <taxon>Euteleostomi</taxon>
        <taxon>Amphibia</taxon>
        <taxon>Batrachia</taxon>
        <taxon>Caudata</taxon>
        <taxon>Salamandroidea</taxon>
        <taxon>Salamandridae</taxon>
        <taxon>Pleurodelinae</taxon>
        <taxon>Pleurodeles</taxon>
    </lineage>
</organism>
<reference evidence="1" key="1">
    <citation type="journal article" date="2022" name="bioRxiv">
        <title>Sequencing and chromosome-scale assembly of the giantPleurodeles waltlgenome.</title>
        <authorList>
            <person name="Brown T."/>
            <person name="Elewa A."/>
            <person name="Iarovenko S."/>
            <person name="Subramanian E."/>
            <person name="Araus A.J."/>
            <person name="Petzold A."/>
            <person name="Susuki M."/>
            <person name="Suzuki K.-i.T."/>
            <person name="Hayashi T."/>
            <person name="Toyoda A."/>
            <person name="Oliveira C."/>
            <person name="Osipova E."/>
            <person name="Leigh N.D."/>
            <person name="Simon A."/>
            <person name="Yun M.H."/>
        </authorList>
    </citation>
    <scope>NUCLEOTIDE SEQUENCE</scope>
    <source>
        <strain evidence="1">20211129_DDA</strain>
        <tissue evidence="1">Liver</tissue>
    </source>
</reference>
<dbReference type="AlphaFoldDB" id="A0AAV7SP73"/>
<keyword evidence="2" id="KW-1185">Reference proteome</keyword>
<accession>A0AAV7SP73</accession>
<comment type="caution">
    <text evidence="1">The sequence shown here is derived from an EMBL/GenBank/DDBJ whole genome shotgun (WGS) entry which is preliminary data.</text>
</comment>
<name>A0AAV7SP73_PLEWA</name>
<gene>
    <name evidence="1" type="ORF">NDU88_006324</name>
</gene>
<dbReference type="Proteomes" id="UP001066276">
    <property type="component" value="Chromosome 4_2"/>
</dbReference>
<protein>
    <submittedName>
        <fullName evidence="1">Uncharacterized protein</fullName>
    </submittedName>
</protein>